<dbReference type="InterPro" id="IPR027417">
    <property type="entry name" value="P-loop_NTPase"/>
</dbReference>
<dbReference type="SUPFAM" id="SSF52540">
    <property type="entry name" value="P-loop containing nucleoside triphosphate hydrolases"/>
    <property type="match status" value="1"/>
</dbReference>
<keyword evidence="10" id="KW-0408">Iron</keyword>
<dbReference type="GO" id="GO:0015093">
    <property type="term" value="F:ferrous iron transmembrane transporter activity"/>
    <property type="evidence" value="ECO:0007669"/>
    <property type="project" value="InterPro"/>
</dbReference>
<dbReference type="Pfam" id="PF02421">
    <property type="entry name" value="FeoB_N"/>
    <property type="match status" value="1"/>
</dbReference>
<gene>
    <name evidence="17" type="primary">feoB_1</name>
    <name evidence="17" type="ORF">ELLFYP34_02304</name>
</gene>
<evidence type="ECO:0000256" key="11">
    <source>
        <dbReference type="ARBA" id="ARBA00023065"/>
    </source>
</evidence>
<evidence type="ECO:0000256" key="15">
    <source>
        <dbReference type="SAM" id="Phobius"/>
    </source>
</evidence>
<dbReference type="Pfam" id="PF17910">
    <property type="entry name" value="FeoB_Cyto"/>
    <property type="match status" value="1"/>
</dbReference>
<evidence type="ECO:0000256" key="13">
    <source>
        <dbReference type="ARBA" id="ARBA00023136"/>
    </source>
</evidence>
<evidence type="ECO:0000313" key="17">
    <source>
        <dbReference type="EMBL" id="VYT94542.1"/>
    </source>
</evidence>
<keyword evidence="7 15" id="KW-0812">Transmembrane</keyword>
<dbReference type="CDD" id="cd01879">
    <property type="entry name" value="FeoB"/>
    <property type="match status" value="1"/>
</dbReference>
<dbReference type="AlphaFoldDB" id="A0A6N3B3J3"/>
<feature type="transmembrane region" description="Helical" evidence="15">
    <location>
        <begin position="278"/>
        <end position="296"/>
    </location>
</feature>
<feature type="transmembrane region" description="Helical" evidence="15">
    <location>
        <begin position="621"/>
        <end position="638"/>
    </location>
</feature>
<keyword evidence="5" id="KW-0410">Iron transport</keyword>
<evidence type="ECO:0000259" key="16">
    <source>
        <dbReference type="PROSITE" id="PS51711"/>
    </source>
</evidence>
<keyword evidence="11" id="KW-0406">Ion transport</keyword>
<evidence type="ECO:0000256" key="10">
    <source>
        <dbReference type="ARBA" id="ARBA00023004"/>
    </source>
</evidence>
<feature type="transmembrane region" description="Helical" evidence="15">
    <location>
        <begin position="658"/>
        <end position="676"/>
    </location>
</feature>
<dbReference type="Gene3D" id="1.10.287.1770">
    <property type="match status" value="1"/>
</dbReference>
<reference evidence="17" key="1">
    <citation type="submission" date="2019-11" db="EMBL/GenBank/DDBJ databases">
        <authorList>
            <person name="Feng L."/>
        </authorList>
    </citation>
    <scope>NUCLEOTIDE SEQUENCE</scope>
    <source>
        <strain evidence="17">ElimosumLFYP34</strain>
    </source>
</reference>
<dbReference type="GO" id="GO:0005886">
    <property type="term" value="C:plasma membrane"/>
    <property type="evidence" value="ECO:0007669"/>
    <property type="project" value="UniProtKB-SubCell"/>
</dbReference>
<name>A0A6N3B3J3_EUBLI</name>
<evidence type="ECO:0000256" key="12">
    <source>
        <dbReference type="ARBA" id="ARBA00023134"/>
    </source>
</evidence>
<evidence type="ECO:0000256" key="9">
    <source>
        <dbReference type="ARBA" id="ARBA00022989"/>
    </source>
</evidence>
<dbReference type="InterPro" id="IPR050860">
    <property type="entry name" value="FeoB_GTPase"/>
</dbReference>
<evidence type="ECO:0000256" key="3">
    <source>
        <dbReference type="ARBA" id="ARBA00022448"/>
    </source>
</evidence>
<evidence type="ECO:0000256" key="2">
    <source>
        <dbReference type="ARBA" id="ARBA00022371"/>
    </source>
</evidence>
<evidence type="ECO:0000256" key="7">
    <source>
        <dbReference type="ARBA" id="ARBA00022692"/>
    </source>
</evidence>
<dbReference type="GO" id="GO:0005525">
    <property type="term" value="F:GTP binding"/>
    <property type="evidence" value="ECO:0007669"/>
    <property type="project" value="UniProtKB-KW"/>
</dbReference>
<dbReference type="Pfam" id="PF07664">
    <property type="entry name" value="FeoB_C"/>
    <property type="match status" value="1"/>
</dbReference>
<dbReference type="InterPro" id="IPR011642">
    <property type="entry name" value="Gate_dom"/>
</dbReference>
<dbReference type="InterPro" id="IPR011640">
    <property type="entry name" value="Fe2_transport_prot_B_C"/>
</dbReference>
<keyword evidence="3" id="KW-0813">Transport</keyword>
<dbReference type="PANTHER" id="PTHR43185">
    <property type="entry name" value="FERROUS IRON TRANSPORT PROTEIN B"/>
    <property type="match status" value="1"/>
</dbReference>
<keyword evidence="4" id="KW-1003">Cell membrane</keyword>
<feature type="transmembrane region" description="Helical" evidence="15">
    <location>
        <begin position="497"/>
        <end position="520"/>
    </location>
</feature>
<dbReference type="InterPro" id="IPR005225">
    <property type="entry name" value="Small_GTP-bd"/>
</dbReference>
<proteinExistence type="predicted"/>
<evidence type="ECO:0000256" key="6">
    <source>
        <dbReference type="ARBA" id="ARBA00022519"/>
    </source>
</evidence>
<accession>A0A6N3B3J3</accession>
<feature type="transmembrane region" description="Helical" evidence="15">
    <location>
        <begin position="562"/>
        <end position="582"/>
    </location>
</feature>
<keyword evidence="8" id="KW-0547">Nucleotide-binding</keyword>
<dbReference type="PRINTS" id="PR00326">
    <property type="entry name" value="GTP1OBG"/>
</dbReference>
<dbReference type="InterPro" id="IPR030389">
    <property type="entry name" value="G_FEOB_dom"/>
</dbReference>
<dbReference type="FunFam" id="3.40.50.300:FF:000426">
    <property type="entry name" value="Ferrous iron transport protein B"/>
    <property type="match status" value="1"/>
</dbReference>
<feature type="transmembrane region" description="Helical" evidence="15">
    <location>
        <begin position="453"/>
        <end position="477"/>
    </location>
</feature>
<evidence type="ECO:0000256" key="14">
    <source>
        <dbReference type="ARBA" id="ARBA00031200"/>
    </source>
</evidence>
<feature type="transmembrane region" description="Helical" evidence="15">
    <location>
        <begin position="789"/>
        <end position="808"/>
    </location>
</feature>
<sequence>MSTKIALAGNPNCGKTTLFNALTGSNQYVGNWPGVTVEKKEGKLKGNKDVIIMDLPGIYSLSPYTLEEVVARNYLINERPDAIINIIDGTNIERNLYLTTQITELGIPVVIAVNMMDLVEKNGDKIDVRRLSKDLGCEVVEISALKGKGLKEAVEKAVKIAGKNTISAPVHRFDPEVEEALDKIEARLGDDIPQEQKRFFAIKLFERDDKISGLMKSVPNVEAIITAVEDSMDDDSESIITNERYNYISNIIGDCYKKKNKGQLSISDKIDKVVTNRFLALPIFALVMILVYYVSVTTVGSWATDWANDGVFGDGWHLFGIGTSQYEEAAGEYDVQAQKMDAFLEAAQAEGISTDAVTEALEAEEGEADESAVTAFEQAAAGVTTDAEITDEEGEAVETVPVTVNDFKEAAAAEEPDPANYGVWVPGIPVIIGDGLEAVGCADWLQSLILDGIVAGVGAVLGFVPQILVLFIFLAILEGCGYMARVAFIMDRIFRRFGLSGKSFIPMLIGSGCGVPGIMASRTIENERDRRMTIMTTTFVPCSAKMPIIAMFAGAIFGGAWWVAPSAYFIGIAAIVVSGIMLKKTKMFAGDPAPFVIELPAYHMPTVVNVLRSMWERGWSFIKKAGTIILLSTVFIWFTSSFGMADGSFGMVDDMSDSILAAIGSGLAWIFIPNGFGDWQSTVATVTGLVAKENVVGTFGILFKVGSEVAETDATLWTAVAAHYTALSAFSFMVFNLLCAPCFAAMGAIKREMNNAKWFWFAVGYQTGFAYVISLIIYRLGLLFTGGGFSVWTVIAIALLAGIIYLMARPYKESDTLNINMPAAKTKP</sequence>
<keyword evidence="12" id="KW-0342">GTP-binding</keyword>
<evidence type="ECO:0000256" key="5">
    <source>
        <dbReference type="ARBA" id="ARBA00022496"/>
    </source>
</evidence>
<evidence type="ECO:0000256" key="8">
    <source>
        <dbReference type="ARBA" id="ARBA00022741"/>
    </source>
</evidence>
<dbReference type="PANTHER" id="PTHR43185:SF1">
    <property type="entry name" value="FE(2+) TRANSPORTER FEOB"/>
    <property type="match status" value="1"/>
</dbReference>
<keyword evidence="9 15" id="KW-1133">Transmembrane helix</keyword>
<organism evidence="17">
    <name type="scientific">Eubacterium limosum</name>
    <dbReference type="NCBI Taxonomy" id="1736"/>
    <lineage>
        <taxon>Bacteria</taxon>
        <taxon>Bacillati</taxon>
        <taxon>Bacillota</taxon>
        <taxon>Clostridia</taxon>
        <taxon>Eubacteriales</taxon>
        <taxon>Eubacteriaceae</taxon>
        <taxon>Eubacterium</taxon>
    </lineage>
</organism>
<dbReference type="EMBL" id="CACRTR010000004">
    <property type="protein sequence ID" value="VYT94542.1"/>
    <property type="molecule type" value="Genomic_DNA"/>
</dbReference>
<keyword evidence="13 15" id="KW-0472">Membrane</keyword>
<dbReference type="InterPro" id="IPR006073">
    <property type="entry name" value="GTP-bd"/>
</dbReference>
<comment type="subcellular location">
    <subcellularLocation>
        <location evidence="1">Cell inner membrane</location>
        <topology evidence="1">Multi-pass membrane protein</topology>
    </subcellularLocation>
</comment>
<feature type="transmembrane region" description="Helical" evidence="15">
    <location>
        <begin position="723"/>
        <end position="746"/>
    </location>
</feature>
<dbReference type="Pfam" id="PF07670">
    <property type="entry name" value="Gate"/>
    <property type="match status" value="2"/>
</dbReference>
<dbReference type="InterPro" id="IPR041069">
    <property type="entry name" value="FeoB_Cyto"/>
</dbReference>
<dbReference type="NCBIfam" id="TIGR00231">
    <property type="entry name" value="small_GTP"/>
    <property type="match status" value="1"/>
</dbReference>
<feature type="domain" description="FeoB-type G" evidence="16">
    <location>
        <begin position="2"/>
        <end position="163"/>
    </location>
</feature>
<evidence type="ECO:0000256" key="1">
    <source>
        <dbReference type="ARBA" id="ARBA00004429"/>
    </source>
</evidence>
<evidence type="ECO:0000256" key="4">
    <source>
        <dbReference type="ARBA" id="ARBA00022475"/>
    </source>
</evidence>
<dbReference type="Gene3D" id="3.40.50.300">
    <property type="entry name" value="P-loop containing nucleotide triphosphate hydrolases"/>
    <property type="match status" value="1"/>
</dbReference>
<protein>
    <recommendedName>
        <fullName evidence="2">Fe(2+) transporter FeoB</fullName>
    </recommendedName>
    <alternativeName>
        <fullName evidence="14">Ferrous iron transport protein B</fullName>
    </alternativeName>
</protein>
<keyword evidence="6" id="KW-0997">Cell inner membrane</keyword>
<feature type="transmembrane region" description="Helical" evidence="15">
    <location>
        <begin position="758"/>
        <end position="777"/>
    </location>
</feature>
<dbReference type="PROSITE" id="PS51711">
    <property type="entry name" value="G_FEOB"/>
    <property type="match status" value="1"/>
</dbReference>
<feature type="transmembrane region" description="Helical" evidence="15">
    <location>
        <begin position="532"/>
        <end position="556"/>
    </location>
</feature>